<evidence type="ECO:0000313" key="1">
    <source>
        <dbReference type="EMBL" id="KKL54322.1"/>
    </source>
</evidence>
<sequence>MSRDTPYTVKELIEALQPLPLDATVEFEVPKRLPGARCETMEGVRVFVTDIREVFYDSPNNKWVVLS</sequence>
<protein>
    <submittedName>
        <fullName evidence="1">Uncharacterized protein</fullName>
    </submittedName>
</protein>
<dbReference type="AlphaFoldDB" id="A0A0F9FT95"/>
<accession>A0A0F9FT95</accession>
<gene>
    <name evidence="1" type="ORF">LCGC14_2266580</name>
</gene>
<reference evidence="1" key="1">
    <citation type="journal article" date="2015" name="Nature">
        <title>Complex archaea that bridge the gap between prokaryotes and eukaryotes.</title>
        <authorList>
            <person name="Spang A."/>
            <person name="Saw J.H."/>
            <person name="Jorgensen S.L."/>
            <person name="Zaremba-Niedzwiedzka K."/>
            <person name="Martijn J."/>
            <person name="Lind A.E."/>
            <person name="van Eijk R."/>
            <person name="Schleper C."/>
            <person name="Guy L."/>
            <person name="Ettema T.J."/>
        </authorList>
    </citation>
    <scope>NUCLEOTIDE SEQUENCE</scope>
</reference>
<comment type="caution">
    <text evidence="1">The sequence shown here is derived from an EMBL/GenBank/DDBJ whole genome shotgun (WGS) entry which is preliminary data.</text>
</comment>
<name>A0A0F9FT95_9ZZZZ</name>
<proteinExistence type="predicted"/>
<organism evidence="1">
    <name type="scientific">marine sediment metagenome</name>
    <dbReference type="NCBI Taxonomy" id="412755"/>
    <lineage>
        <taxon>unclassified sequences</taxon>
        <taxon>metagenomes</taxon>
        <taxon>ecological metagenomes</taxon>
    </lineage>
</organism>
<dbReference type="EMBL" id="LAZR01031241">
    <property type="protein sequence ID" value="KKL54322.1"/>
    <property type="molecule type" value="Genomic_DNA"/>
</dbReference>